<evidence type="ECO:0000313" key="1">
    <source>
        <dbReference type="EMBL" id="CAK7351929.1"/>
    </source>
</evidence>
<dbReference type="Proteomes" id="UP001314170">
    <property type="component" value="Unassembled WGS sequence"/>
</dbReference>
<evidence type="ECO:0000313" key="2">
    <source>
        <dbReference type="Proteomes" id="UP001314170"/>
    </source>
</evidence>
<keyword evidence="2" id="KW-1185">Reference proteome</keyword>
<dbReference type="AlphaFoldDB" id="A0AAV1SM61"/>
<name>A0AAV1SM61_9ROSI</name>
<gene>
    <name evidence="1" type="ORF">DCAF_LOCUS24063</name>
</gene>
<comment type="caution">
    <text evidence="1">The sequence shown here is derived from an EMBL/GenBank/DDBJ whole genome shotgun (WGS) entry which is preliminary data.</text>
</comment>
<protein>
    <submittedName>
        <fullName evidence="1">Uncharacterized protein</fullName>
    </submittedName>
</protein>
<organism evidence="1 2">
    <name type="scientific">Dovyalis caffra</name>
    <dbReference type="NCBI Taxonomy" id="77055"/>
    <lineage>
        <taxon>Eukaryota</taxon>
        <taxon>Viridiplantae</taxon>
        <taxon>Streptophyta</taxon>
        <taxon>Embryophyta</taxon>
        <taxon>Tracheophyta</taxon>
        <taxon>Spermatophyta</taxon>
        <taxon>Magnoliopsida</taxon>
        <taxon>eudicotyledons</taxon>
        <taxon>Gunneridae</taxon>
        <taxon>Pentapetalae</taxon>
        <taxon>rosids</taxon>
        <taxon>fabids</taxon>
        <taxon>Malpighiales</taxon>
        <taxon>Salicaceae</taxon>
        <taxon>Flacourtieae</taxon>
        <taxon>Dovyalis</taxon>
    </lineage>
</organism>
<proteinExistence type="predicted"/>
<accession>A0AAV1SM61</accession>
<dbReference type="EMBL" id="CAWUPB010001191">
    <property type="protein sequence ID" value="CAK7351929.1"/>
    <property type="molecule type" value="Genomic_DNA"/>
</dbReference>
<reference evidence="1 2" key="1">
    <citation type="submission" date="2024-01" db="EMBL/GenBank/DDBJ databases">
        <authorList>
            <person name="Waweru B."/>
        </authorList>
    </citation>
    <scope>NUCLEOTIDE SEQUENCE [LARGE SCALE GENOMIC DNA]</scope>
</reference>
<sequence length="274" mass="31603">MLFSTKLFSRNKDLSPKLLPIMIRQILKATAIFNDPRFGQAISRDSLLQSKKLSFSSLLFKEVRFTSLIPRQLSRGKFSRFTEPEITSNSIVSLKETFSRNTDLRDFSQVGEIVSKPQNFDTAISKKKERELLTLIELDFLYMALNGINESMISYNYVHKFLRGRICGDGRKELGLLWRQLWMNLRGNFSGKLREATSEQSLRHLWDTEENSKALQVGRKEKMWRRISSGGSFRVEVVEYGEINQLSPISCALQPAHVSTSNLSDIAHEPYKRE</sequence>